<dbReference type="EMBL" id="LPJX01000029">
    <property type="protein sequence ID" value="KWF67624.1"/>
    <property type="molecule type" value="Genomic_DNA"/>
</dbReference>
<protein>
    <submittedName>
        <fullName evidence="1">Uncharacterized protein</fullName>
    </submittedName>
</protein>
<sequence>MPHYCPSRAAFAVPPSSVAAAPRPDSRVRGIRSAIAAGCLRAVGWHRLERLLASIPDSNDDFGLG</sequence>
<gene>
    <name evidence="1" type="ORF">WT57_16210</name>
</gene>
<organism evidence="1 2">
    <name type="scientific">Burkholderia pseudomultivorans</name>
    <dbReference type="NCBI Taxonomy" id="1207504"/>
    <lineage>
        <taxon>Bacteria</taxon>
        <taxon>Pseudomonadati</taxon>
        <taxon>Pseudomonadota</taxon>
        <taxon>Betaproteobacteria</taxon>
        <taxon>Burkholderiales</taxon>
        <taxon>Burkholderiaceae</taxon>
        <taxon>Burkholderia</taxon>
        <taxon>Burkholderia cepacia complex</taxon>
    </lineage>
</organism>
<dbReference type="RefSeq" id="WP_060298609.1">
    <property type="nucleotide sequence ID" value="NZ_LPJX01000029.1"/>
</dbReference>
<evidence type="ECO:0000313" key="2">
    <source>
        <dbReference type="Proteomes" id="UP000061512"/>
    </source>
</evidence>
<accession>A0A132F345</accession>
<evidence type="ECO:0000313" key="1">
    <source>
        <dbReference type="EMBL" id="KWF67624.1"/>
    </source>
</evidence>
<dbReference type="Proteomes" id="UP000061512">
    <property type="component" value="Unassembled WGS sequence"/>
</dbReference>
<comment type="caution">
    <text evidence="1">The sequence shown here is derived from an EMBL/GenBank/DDBJ whole genome shotgun (WGS) entry which is preliminary data.</text>
</comment>
<name>A0A132F345_9BURK</name>
<reference evidence="1 2" key="1">
    <citation type="submission" date="2015-11" db="EMBL/GenBank/DDBJ databases">
        <title>Expanding the genomic diversity of Burkholderia species for the development of highly accurate diagnostics.</title>
        <authorList>
            <person name="Sahl J."/>
            <person name="Keim P."/>
            <person name="Wagner D."/>
        </authorList>
    </citation>
    <scope>NUCLEOTIDE SEQUENCE [LARGE SCALE GENOMIC DNA]</scope>
    <source>
        <strain evidence="1 2">MSMB574WGS</strain>
    </source>
</reference>
<proteinExistence type="predicted"/>
<dbReference type="AlphaFoldDB" id="A0A132F345"/>